<evidence type="ECO:0000313" key="3">
    <source>
        <dbReference type="Proteomes" id="UP000266723"/>
    </source>
</evidence>
<keyword evidence="3" id="KW-1185">Reference proteome</keyword>
<evidence type="ECO:0000313" key="2">
    <source>
        <dbReference type="EMBL" id="KAF3493384.1"/>
    </source>
</evidence>
<comment type="caution">
    <text evidence="2">The sequence shown here is derived from an EMBL/GenBank/DDBJ whole genome shotgun (WGS) entry which is preliminary data.</text>
</comment>
<reference evidence="2 3" key="1">
    <citation type="journal article" date="2020" name="BMC Genomics">
        <title>Intraspecific diversification of the crop wild relative Brassica cretica Lam. using demographic model selection.</title>
        <authorList>
            <person name="Kioukis A."/>
            <person name="Michalopoulou V.A."/>
            <person name="Briers L."/>
            <person name="Pirintsos S."/>
            <person name="Studholme D.J."/>
            <person name="Pavlidis P."/>
            <person name="Sarris P.F."/>
        </authorList>
    </citation>
    <scope>NUCLEOTIDE SEQUENCE [LARGE SCALE GENOMIC DNA]</scope>
    <source>
        <strain evidence="3">cv. PFS-1207/04</strain>
    </source>
</reference>
<accession>A0ABQ7A6S8</accession>
<proteinExistence type="predicted"/>
<organism evidence="2 3">
    <name type="scientific">Brassica cretica</name>
    <name type="common">Mustard</name>
    <dbReference type="NCBI Taxonomy" id="69181"/>
    <lineage>
        <taxon>Eukaryota</taxon>
        <taxon>Viridiplantae</taxon>
        <taxon>Streptophyta</taxon>
        <taxon>Embryophyta</taxon>
        <taxon>Tracheophyta</taxon>
        <taxon>Spermatophyta</taxon>
        <taxon>Magnoliopsida</taxon>
        <taxon>eudicotyledons</taxon>
        <taxon>Gunneridae</taxon>
        <taxon>Pentapetalae</taxon>
        <taxon>rosids</taxon>
        <taxon>malvids</taxon>
        <taxon>Brassicales</taxon>
        <taxon>Brassicaceae</taxon>
        <taxon>Brassiceae</taxon>
        <taxon>Brassica</taxon>
    </lineage>
</organism>
<feature type="compositionally biased region" description="Polar residues" evidence="1">
    <location>
        <begin position="71"/>
        <end position="98"/>
    </location>
</feature>
<dbReference type="EMBL" id="QGKV02002055">
    <property type="protein sequence ID" value="KAF3493384.1"/>
    <property type="molecule type" value="Genomic_DNA"/>
</dbReference>
<gene>
    <name evidence="2" type="ORF">DY000_02057604</name>
</gene>
<name>A0ABQ7A6S8_BRACR</name>
<protein>
    <submittedName>
        <fullName evidence="2">Uncharacterized protein</fullName>
    </submittedName>
</protein>
<dbReference type="Proteomes" id="UP000266723">
    <property type="component" value="Unassembled WGS sequence"/>
</dbReference>
<feature type="region of interest" description="Disordered" evidence="1">
    <location>
        <begin position="1"/>
        <end position="103"/>
    </location>
</feature>
<sequence length="270" mass="28611">MAIPSDQPVLGLGAWSKPLNATSNENDLIPSDKSTGTTINNTEVNVPTPPRQSASIATETTHAVSSPKVISKTSKAPSSETDCMSEKAQLTPNSGYNETSTSTTSVSHTVSAPLDFINAGSLSPSPAMDLKCETTLGDHGDKIKQLGEASSSNRFANLAMLEEEIETEIVSSPTHSLAQTVNTNSPFVFNSSLPSSPASVSDPLILNSQVPDEFGFTLAVNSRCSSDMAHRSRGGRCLKPSQKLKDMEWFTFGKKGRRGRGGTAHHRSSS</sequence>
<feature type="compositionally biased region" description="Polar residues" evidence="1">
    <location>
        <begin position="19"/>
        <end position="64"/>
    </location>
</feature>
<evidence type="ECO:0000256" key="1">
    <source>
        <dbReference type="SAM" id="MobiDB-lite"/>
    </source>
</evidence>